<proteinExistence type="predicted"/>
<comment type="caution">
    <text evidence="2">The sequence shown here is derived from an EMBL/GenBank/DDBJ whole genome shotgun (WGS) entry which is preliminary data.</text>
</comment>
<protein>
    <submittedName>
        <fullName evidence="2">WGS project CAEQ00000000 data, annotated contig 2251</fullName>
    </submittedName>
</protein>
<sequence>MSLGRGFPPGIPTNRNNYRGRPVSNLFRQRVVMDEGQTTRRRPTKQASPSSVHSGLTSPFTIAPSAATSLRLFLEKVNCRGKREKEQRSWSRAGRASGNGEKTTPHVPLKSLKKDAETIAAGSRGGEKAKRSRREKREGGNHAAPSSLFFAPPAAQLRADCFPVLQRSVKKKQ</sequence>
<dbReference type="Proteomes" id="UP000000702">
    <property type="component" value="Unassembled WGS sequence"/>
</dbReference>
<accession>F9WCN4</accession>
<dbReference type="AlphaFoldDB" id="F9WCN4"/>
<organism evidence="2 3">
    <name type="scientific">Trypanosoma congolense (strain IL3000)</name>
    <dbReference type="NCBI Taxonomy" id="1068625"/>
    <lineage>
        <taxon>Eukaryota</taxon>
        <taxon>Discoba</taxon>
        <taxon>Euglenozoa</taxon>
        <taxon>Kinetoplastea</taxon>
        <taxon>Metakinetoplastina</taxon>
        <taxon>Trypanosomatida</taxon>
        <taxon>Trypanosomatidae</taxon>
        <taxon>Trypanosoma</taxon>
        <taxon>Nannomonas</taxon>
    </lineage>
</organism>
<feature type="compositionally biased region" description="Polar residues" evidence="1">
    <location>
        <begin position="45"/>
        <end position="59"/>
    </location>
</feature>
<gene>
    <name evidence="2" type="ORF">TCIL3000_0_55950</name>
</gene>
<keyword evidence="3" id="KW-1185">Reference proteome</keyword>
<name>F9WCN4_TRYCI</name>
<dbReference type="VEuPathDB" id="TriTrypDB:TcIL3000_0_55950"/>
<feature type="region of interest" description="Disordered" evidence="1">
    <location>
        <begin position="1"/>
        <end position="59"/>
    </location>
</feature>
<reference evidence="2 3" key="2">
    <citation type="journal article" date="2012" name="Proc. Natl. Acad. Sci. U.S.A.">
        <title>Antigenic diversity is generated by distinct evolutionary mechanisms in African trypanosome species.</title>
        <authorList>
            <person name="Jackson A.P."/>
            <person name="Berry A."/>
            <person name="Aslett M."/>
            <person name="Allison H.C."/>
            <person name="Burton P."/>
            <person name="Vavrova-Anderson J."/>
            <person name="Brown R."/>
            <person name="Browne H."/>
            <person name="Corton N."/>
            <person name="Hauser H."/>
            <person name="Gamble J."/>
            <person name="Gilderthorp R."/>
            <person name="Marcello L."/>
            <person name="McQuillan J."/>
            <person name="Otto T.D."/>
            <person name="Quail M.A."/>
            <person name="Sanders M.J."/>
            <person name="van Tonder A."/>
            <person name="Ginger M.L."/>
            <person name="Field M.C."/>
            <person name="Barry J.D."/>
            <person name="Hertz-Fowler C."/>
            <person name="Berriman M."/>
        </authorList>
    </citation>
    <scope>NUCLEOTIDE SEQUENCE [LARGE SCALE GENOMIC DNA]</scope>
    <source>
        <strain evidence="2 3">IL3000</strain>
    </source>
</reference>
<feature type="region of interest" description="Disordered" evidence="1">
    <location>
        <begin position="80"/>
        <end position="149"/>
    </location>
</feature>
<evidence type="ECO:0000313" key="3">
    <source>
        <dbReference type="Proteomes" id="UP000000702"/>
    </source>
</evidence>
<dbReference type="EMBL" id="CAEQ01001743">
    <property type="protein sequence ID" value="CCD15029.1"/>
    <property type="molecule type" value="Genomic_DNA"/>
</dbReference>
<feature type="compositionally biased region" description="Basic and acidic residues" evidence="1">
    <location>
        <begin position="125"/>
        <end position="140"/>
    </location>
</feature>
<evidence type="ECO:0000256" key="1">
    <source>
        <dbReference type="SAM" id="MobiDB-lite"/>
    </source>
</evidence>
<evidence type="ECO:0000313" key="2">
    <source>
        <dbReference type="EMBL" id="CCD15029.1"/>
    </source>
</evidence>
<reference evidence="3" key="1">
    <citation type="submission" date="2011-07" db="EMBL/GenBank/DDBJ databases">
        <title>Divergent evolution of antigenic variation in African trypanosomes.</title>
        <authorList>
            <person name="Jackson A.P."/>
            <person name="Berry A."/>
            <person name="Allison H.C."/>
            <person name="Burton P."/>
            <person name="Anderson J."/>
            <person name="Aslett M."/>
            <person name="Brown R."/>
            <person name="Corton N."/>
            <person name="Harris D."/>
            <person name="Hauser H."/>
            <person name="Gamble J."/>
            <person name="Gilderthorp R."/>
            <person name="McQuillan J."/>
            <person name="Quail M.A."/>
            <person name="Sanders M."/>
            <person name="Van Tonder A."/>
            <person name="Ginger M.L."/>
            <person name="Donelson J.E."/>
            <person name="Field M.C."/>
            <person name="Barry J.D."/>
            <person name="Berriman M."/>
            <person name="Hertz-Fowler C."/>
        </authorList>
    </citation>
    <scope>NUCLEOTIDE SEQUENCE [LARGE SCALE GENOMIC DNA]</scope>
    <source>
        <strain evidence="3">IL3000</strain>
    </source>
</reference>
<feature type="compositionally biased region" description="Basic and acidic residues" evidence="1">
    <location>
        <begin position="80"/>
        <end position="89"/>
    </location>
</feature>